<evidence type="ECO:0000256" key="4">
    <source>
        <dbReference type="ARBA" id="ARBA00023082"/>
    </source>
</evidence>
<keyword evidence="4 7" id="KW-0731">Sigma factor</keyword>
<evidence type="ECO:0000313" key="10">
    <source>
        <dbReference type="Proteomes" id="UP000430670"/>
    </source>
</evidence>
<dbReference type="PANTHER" id="PTHR30376:SF3">
    <property type="entry name" value="RNA POLYMERASE SIGMA FACTOR RPOH"/>
    <property type="match status" value="1"/>
</dbReference>
<reference evidence="9 10" key="1">
    <citation type="submission" date="2019-11" db="EMBL/GenBank/DDBJ databases">
        <title>Whole-genome sequence of a the green, strictly anaerobic photosynthetic bacterium Heliobacillus mobilis DSM 6151.</title>
        <authorList>
            <person name="Kyndt J.A."/>
            <person name="Meyer T.E."/>
        </authorList>
    </citation>
    <scope>NUCLEOTIDE SEQUENCE [LARGE SCALE GENOMIC DNA]</scope>
    <source>
        <strain evidence="9 10">DSM 6151</strain>
    </source>
</reference>
<dbReference type="CDD" id="cd06171">
    <property type="entry name" value="Sigma70_r4"/>
    <property type="match status" value="1"/>
</dbReference>
<dbReference type="NCBIfam" id="NF004471">
    <property type="entry name" value="PRK05803.1"/>
    <property type="match status" value="1"/>
</dbReference>
<dbReference type="Pfam" id="PF04542">
    <property type="entry name" value="Sigma70_r2"/>
    <property type="match status" value="1"/>
</dbReference>
<comment type="similarity">
    <text evidence="1 7">Belongs to the sigma-70 factor family.</text>
</comment>
<evidence type="ECO:0000256" key="1">
    <source>
        <dbReference type="ARBA" id="ARBA00007788"/>
    </source>
</evidence>
<evidence type="ECO:0000313" key="9">
    <source>
        <dbReference type="EMBL" id="MTV48087.1"/>
    </source>
</evidence>
<keyword evidence="10" id="KW-1185">Reference proteome</keyword>
<dbReference type="InterPro" id="IPR036388">
    <property type="entry name" value="WH-like_DNA-bd_sf"/>
</dbReference>
<dbReference type="PROSITE" id="PS00716">
    <property type="entry name" value="SIGMA70_2"/>
    <property type="match status" value="1"/>
</dbReference>
<accession>A0A6I3SH47</accession>
<dbReference type="InterPro" id="IPR050813">
    <property type="entry name" value="Sigma-70_Factor"/>
</dbReference>
<dbReference type="InterPro" id="IPR001387">
    <property type="entry name" value="Cro/C1-type_HTH"/>
</dbReference>
<evidence type="ECO:0000256" key="5">
    <source>
        <dbReference type="ARBA" id="ARBA00023125"/>
    </source>
</evidence>
<dbReference type="InterPro" id="IPR000943">
    <property type="entry name" value="RNA_pol_sigma70"/>
</dbReference>
<dbReference type="NCBIfam" id="TIGR02937">
    <property type="entry name" value="sigma70-ECF"/>
    <property type="match status" value="1"/>
</dbReference>
<protein>
    <recommendedName>
        <fullName evidence="7">RNA polymerase sigma factor</fullName>
    </recommendedName>
</protein>
<dbReference type="PROSITE" id="PS50943">
    <property type="entry name" value="HTH_CROC1"/>
    <property type="match status" value="1"/>
</dbReference>
<organism evidence="9 10">
    <name type="scientific">Heliobacterium mobile</name>
    <name type="common">Heliobacillus mobilis</name>
    <dbReference type="NCBI Taxonomy" id="28064"/>
    <lineage>
        <taxon>Bacteria</taxon>
        <taxon>Bacillati</taxon>
        <taxon>Bacillota</taxon>
        <taxon>Clostridia</taxon>
        <taxon>Eubacteriales</taxon>
        <taxon>Heliobacteriaceae</taxon>
        <taxon>Heliobacterium</taxon>
    </lineage>
</organism>
<comment type="function">
    <text evidence="7">Sigma factors are initiation factors that promote the attachment of RNA polymerase to specific initiation sites and are then released.</text>
</comment>
<keyword evidence="3 7" id="KW-0805">Transcription regulation</keyword>
<dbReference type="SUPFAM" id="SSF88659">
    <property type="entry name" value="Sigma3 and sigma4 domains of RNA polymerase sigma factors"/>
    <property type="match status" value="1"/>
</dbReference>
<keyword evidence="2" id="KW-0749">Sporulation</keyword>
<dbReference type="PRINTS" id="PR00046">
    <property type="entry name" value="SIGMA70FCT"/>
</dbReference>
<evidence type="ECO:0000256" key="2">
    <source>
        <dbReference type="ARBA" id="ARBA00022969"/>
    </source>
</evidence>
<dbReference type="InterPro" id="IPR013324">
    <property type="entry name" value="RNA_pol_sigma_r3/r4-like"/>
</dbReference>
<keyword evidence="6 7" id="KW-0804">Transcription</keyword>
<keyword evidence="5 7" id="KW-0238">DNA-binding</keyword>
<dbReference type="OrthoDB" id="9809557at2"/>
<dbReference type="PANTHER" id="PTHR30376">
    <property type="entry name" value="SIGMA FACTOR RPOH HEAT SHOCK RELATED"/>
    <property type="match status" value="1"/>
</dbReference>
<dbReference type="Gene3D" id="1.10.10.10">
    <property type="entry name" value="Winged helix-like DNA-binding domain superfamily/Winged helix DNA-binding domain"/>
    <property type="match status" value="1"/>
</dbReference>
<dbReference type="GO" id="GO:0030435">
    <property type="term" value="P:sporulation resulting in formation of a cellular spore"/>
    <property type="evidence" value="ECO:0007669"/>
    <property type="project" value="UniProtKB-KW"/>
</dbReference>
<dbReference type="Gene3D" id="1.20.120.1810">
    <property type="match status" value="1"/>
</dbReference>
<dbReference type="EMBL" id="WNKU01000002">
    <property type="protein sequence ID" value="MTV48087.1"/>
    <property type="molecule type" value="Genomic_DNA"/>
</dbReference>
<dbReference type="SUPFAM" id="SSF88946">
    <property type="entry name" value="Sigma2 domain of RNA polymerase sigma factors"/>
    <property type="match status" value="1"/>
</dbReference>
<dbReference type="Pfam" id="PF04545">
    <property type="entry name" value="Sigma70_r4"/>
    <property type="match status" value="1"/>
</dbReference>
<name>A0A6I3SH47_HELMO</name>
<feature type="domain" description="HTH cro/C1-type" evidence="8">
    <location>
        <begin position="199"/>
        <end position="220"/>
    </location>
</feature>
<sequence>MFSLGTALFVPFLKGLTFLTGALNNNSFPKPLPSREESECLARMAKGDENARDKLVLHNLRLVAHICKKYNNHNQEENEELISIGTIGLIKAINTFKVEKQVKLSTYVSRCVENEILMHYRDKKKESRVVSFDEPVGVDKDGNVMTYLEVLGTDSEEITEMVEKAFERSELRKKVQTVLNDKEKYIMVLRYGLHGGKPWTQQEVADKMGISRSYVSRIEKRAVQKLIKELGAGKGM</sequence>
<dbReference type="Proteomes" id="UP000430670">
    <property type="component" value="Unassembled WGS sequence"/>
</dbReference>
<evidence type="ECO:0000256" key="7">
    <source>
        <dbReference type="RuleBase" id="RU362124"/>
    </source>
</evidence>
<dbReference type="PIRSF" id="PIRSF000770">
    <property type="entry name" value="RNA_pol_sigma-SigE/K"/>
    <property type="match status" value="1"/>
</dbReference>
<dbReference type="InterPro" id="IPR007627">
    <property type="entry name" value="RNA_pol_sigma70_r2"/>
</dbReference>
<dbReference type="GO" id="GO:0006352">
    <property type="term" value="P:DNA-templated transcription initiation"/>
    <property type="evidence" value="ECO:0007669"/>
    <property type="project" value="InterPro"/>
</dbReference>
<dbReference type="InterPro" id="IPR013325">
    <property type="entry name" value="RNA_pol_sigma_r2"/>
</dbReference>
<proteinExistence type="inferred from homology"/>
<evidence type="ECO:0000256" key="6">
    <source>
        <dbReference type="ARBA" id="ARBA00023163"/>
    </source>
</evidence>
<dbReference type="GO" id="GO:0003677">
    <property type="term" value="F:DNA binding"/>
    <property type="evidence" value="ECO:0007669"/>
    <property type="project" value="UniProtKB-KW"/>
</dbReference>
<evidence type="ECO:0000259" key="8">
    <source>
        <dbReference type="PROSITE" id="PS50943"/>
    </source>
</evidence>
<dbReference type="GO" id="GO:0016987">
    <property type="term" value="F:sigma factor activity"/>
    <property type="evidence" value="ECO:0007669"/>
    <property type="project" value="UniProtKB-KW"/>
</dbReference>
<dbReference type="InterPro" id="IPR007630">
    <property type="entry name" value="RNA_pol_sigma70_r4"/>
</dbReference>
<gene>
    <name evidence="9" type="ORF">GJ688_03710</name>
</gene>
<evidence type="ECO:0000256" key="3">
    <source>
        <dbReference type="ARBA" id="ARBA00023015"/>
    </source>
</evidence>
<dbReference type="InterPro" id="IPR014284">
    <property type="entry name" value="RNA_pol_sigma-70_dom"/>
</dbReference>
<dbReference type="PROSITE" id="PS00715">
    <property type="entry name" value="SIGMA70_1"/>
    <property type="match status" value="1"/>
</dbReference>
<dbReference type="AlphaFoldDB" id="A0A6I3SH47"/>
<comment type="caution">
    <text evidence="9">The sequence shown here is derived from an EMBL/GenBank/DDBJ whole genome shotgun (WGS) entry which is preliminary data.</text>
</comment>